<evidence type="ECO:0000313" key="2">
    <source>
        <dbReference type="EMBL" id="MBV7674365.1"/>
    </source>
</evidence>
<organism evidence="2 3">
    <name type="scientific">Streptomyces halstedii</name>
    <dbReference type="NCBI Taxonomy" id="1944"/>
    <lineage>
        <taxon>Bacteria</taxon>
        <taxon>Bacillati</taxon>
        <taxon>Actinomycetota</taxon>
        <taxon>Actinomycetes</taxon>
        <taxon>Kitasatosporales</taxon>
        <taxon>Streptomycetaceae</taxon>
        <taxon>Streptomyces</taxon>
    </lineage>
</organism>
<dbReference type="RefSeq" id="WP_228874080.1">
    <property type="nucleotide sequence ID" value="NZ_JAHUVW010000007.1"/>
</dbReference>
<feature type="region of interest" description="Disordered" evidence="1">
    <location>
        <begin position="1"/>
        <end position="33"/>
    </location>
</feature>
<feature type="compositionally biased region" description="Pro residues" evidence="1">
    <location>
        <begin position="1"/>
        <end position="10"/>
    </location>
</feature>
<sequence length="124" mass="13804">MPHPENPQPTPAQDGPNSTPGVPKWKGLERKDVLLRPDQVEDLTALRRRLQRQQTDRSERLTNNTLIRVAVDLLIGYQHRLTDSPTPVDNEEQALAAAVRQPVPRPLTQTLTRPPATTPDTGPA</sequence>
<keyword evidence="3" id="KW-1185">Reference proteome</keyword>
<accession>A0ABS6U1G7</accession>
<dbReference type="Proteomes" id="UP000735541">
    <property type="component" value="Unassembled WGS sequence"/>
</dbReference>
<reference evidence="2 3" key="1">
    <citation type="submission" date="2021-07" db="EMBL/GenBank/DDBJ databases">
        <title>Sequencing Streptomyces halstedii LGO-A4 genome an citrus endophytic actinomycete.</title>
        <authorList>
            <person name="Samborskyy M."/>
            <person name="Scott N."/>
            <person name="Deglau R."/>
            <person name="Dickens S."/>
            <person name="Oliveira L.G."/>
        </authorList>
    </citation>
    <scope>NUCLEOTIDE SEQUENCE [LARGE SCALE GENOMIC DNA]</scope>
    <source>
        <strain evidence="2 3">LGO-A4</strain>
    </source>
</reference>
<feature type="compositionally biased region" description="Low complexity" evidence="1">
    <location>
        <begin position="106"/>
        <end position="124"/>
    </location>
</feature>
<feature type="region of interest" description="Disordered" evidence="1">
    <location>
        <begin position="100"/>
        <end position="124"/>
    </location>
</feature>
<name>A0ABS6U1G7_STRHA</name>
<dbReference type="EMBL" id="JAHUVW010000007">
    <property type="protein sequence ID" value="MBV7674365.1"/>
    <property type="molecule type" value="Genomic_DNA"/>
</dbReference>
<proteinExistence type="predicted"/>
<gene>
    <name evidence="2" type="ORF">STHAL_33515</name>
</gene>
<evidence type="ECO:0000256" key="1">
    <source>
        <dbReference type="SAM" id="MobiDB-lite"/>
    </source>
</evidence>
<evidence type="ECO:0000313" key="3">
    <source>
        <dbReference type="Proteomes" id="UP000735541"/>
    </source>
</evidence>
<protein>
    <submittedName>
        <fullName evidence="2">Uncharacterized protein</fullName>
    </submittedName>
</protein>
<comment type="caution">
    <text evidence="2">The sequence shown here is derived from an EMBL/GenBank/DDBJ whole genome shotgun (WGS) entry which is preliminary data.</text>
</comment>